<sequence length="208" mass="22408">MSALTANRHRALSTVCRAQPSRMVHSSSVNQATALSSSALLGQEPQEITLQPIFDIFDAPTRLADSRQFIREKYSSQPQKVEATHAQAVSFDGPKARPVPAPLPAPIIFDGPARPQNPSLAFQSRLRQSGLAPSPPQMLRPSSTATRSFSSSEPLVQMFDGPARITRYHHQSSSDNSSQNSKKIITALGVAGAVGGAVLLQDNEEARR</sequence>
<proteinExistence type="predicted"/>
<organism evidence="2 3">
    <name type="scientific">Panaeolus cyanescens</name>
    <dbReference type="NCBI Taxonomy" id="181874"/>
    <lineage>
        <taxon>Eukaryota</taxon>
        <taxon>Fungi</taxon>
        <taxon>Dikarya</taxon>
        <taxon>Basidiomycota</taxon>
        <taxon>Agaricomycotina</taxon>
        <taxon>Agaricomycetes</taxon>
        <taxon>Agaricomycetidae</taxon>
        <taxon>Agaricales</taxon>
        <taxon>Agaricineae</taxon>
        <taxon>Galeropsidaceae</taxon>
        <taxon>Panaeolus</taxon>
    </lineage>
</organism>
<evidence type="ECO:0000313" key="2">
    <source>
        <dbReference type="EMBL" id="PPQ99294.1"/>
    </source>
</evidence>
<dbReference type="Proteomes" id="UP000284842">
    <property type="component" value="Unassembled WGS sequence"/>
</dbReference>
<reference evidence="2 3" key="1">
    <citation type="journal article" date="2018" name="Evol. Lett.">
        <title>Horizontal gene cluster transfer increased hallucinogenic mushroom diversity.</title>
        <authorList>
            <person name="Reynolds H.T."/>
            <person name="Vijayakumar V."/>
            <person name="Gluck-Thaler E."/>
            <person name="Korotkin H.B."/>
            <person name="Matheny P.B."/>
            <person name="Slot J.C."/>
        </authorList>
    </citation>
    <scope>NUCLEOTIDE SEQUENCE [LARGE SCALE GENOMIC DNA]</scope>
    <source>
        <strain evidence="2 3">2629</strain>
    </source>
</reference>
<gene>
    <name evidence="2" type="ORF">CVT24_009162</name>
</gene>
<accession>A0A409Y8N1</accession>
<evidence type="ECO:0000313" key="3">
    <source>
        <dbReference type="Proteomes" id="UP000284842"/>
    </source>
</evidence>
<dbReference type="OrthoDB" id="3023983at2759"/>
<dbReference type="EMBL" id="NHTK01001363">
    <property type="protein sequence ID" value="PPQ99294.1"/>
    <property type="molecule type" value="Genomic_DNA"/>
</dbReference>
<dbReference type="AlphaFoldDB" id="A0A409Y8N1"/>
<keyword evidence="3" id="KW-1185">Reference proteome</keyword>
<protein>
    <submittedName>
        <fullName evidence="2">Uncharacterized protein</fullName>
    </submittedName>
</protein>
<evidence type="ECO:0000256" key="1">
    <source>
        <dbReference type="SAM" id="MobiDB-lite"/>
    </source>
</evidence>
<feature type="compositionally biased region" description="Low complexity" evidence="1">
    <location>
        <begin position="142"/>
        <end position="152"/>
    </location>
</feature>
<feature type="region of interest" description="Disordered" evidence="1">
    <location>
        <begin position="127"/>
        <end position="154"/>
    </location>
</feature>
<dbReference type="InParanoid" id="A0A409Y8N1"/>
<comment type="caution">
    <text evidence="2">The sequence shown here is derived from an EMBL/GenBank/DDBJ whole genome shotgun (WGS) entry which is preliminary data.</text>
</comment>
<name>A0A409Y8N1_9AGAR</name>